<dbReference type="Gene3D" id="3.30.300.30">
    <property type="match status" value="1"/>
</dbReference>
<dbReference type="CDD" id="cd05930">
    <property type="entry name" value="A_NRPS"/>
    <property type="match status" value="1"/>
</dbReference>
<dbReference type="InterPro" id="IPR009081">
    <property type="entry name" value="PP-bd_ACP"/>
</dbReference>
<dbReference type="SUPFAM" id="SSF47336">
    <property type="entry name" value="ACP-like"/>
    <property type="match status" value="1"/>
</dbReference>
<dbReference type="Pfam" id="PF00501">
    <property type="entry name" value="AMP-binding"/>
    <property type="match status" value="1"/>
</dbReference>
<evidence type="ECO:0000256" key="3">
    <source>
        <dbReference type="ARBA" id="ARBA00022553"/>
    </source>
</evidence>
<dbReference type="PANTHER" id="PTHR45527:SF1">
    <property type="entry name" value="FATTY ACID SYNTHASE"/>
    <property type="match status" value="1"/>
</dbReference>
<dbReference type="InterPro" id="IPR000873">
    <property type="entry name" value="AMP-dep_synth/lig_dom"/>
</dbReference>
<dbReference type="PANTHER" id="PTHR45527">
    <property type="entry name" value="NONRIBOSOMAL PEPTIDE SYNTHETASE"/>
    <property type="match status" value="1"/>
</dbReference>
<evidence type="ECO:0000256" key="1">
    <source>
        <dbReference type="ARBA" id="ARBA00001957"/>
    </source>
</evidence>
<evidence type="ECO:0000313" key="6">
    <source>
        <dbReference type="Proteomes" id="UP000650081"/>
    </source>
</evidence>
<name>A0A923T8N0_9BACT</name>
<dbReference type="InterPro" id="IPR023213">
    <property type="entry name" value="CAT-like_dom_sf"/>
</dbReference>
<dbReference type="InterPro" id="IPR029058">
    <property type="entry name" value="AB_hydrolase_fold"/>
</dbReference>
<dbReference type="Gene3D" id="1.10.1200.10">
    <property type="entry name" value="ACP-like"/>
    <property type="match status" value="1"/>
</dbReference>
<sequence>MSSARPPLSQSDLLRQWRNRAKPLDRSIPQRPAESVVHPTSGQARLWLLQELYPDNAFYQYGHRYHFRGPLDADRLEACFRLVIDRHEILRSNYRREGEDLLLVVRPTADFSLERADLSAAPVPETLAREHADRAVRKTFDLAKDPLLRATLLRLGPEEHWLIVSIHHIIGDRASLLVLNDEVYRSYTALSNGESPTLPELALQFPDFAHWRNQRPEAEASLAYWAEQLAGDLPQSALPFDRPRRGDASYAGATISLDLSEDVSAGLKDLARAAGTTANVVLLAVYQTLHLRFSAQKDLTVGTPISIRDRTELENMIGFLNETMVLRSQFPDPNESFRGLLDRVKSQVEAALEHKDVPFDRLVQHLQPARVPGANPLFQNMFVFNTEAPAAVLPAGLTVDDAMLDLGVAKFDQTLFATDRGSHFSLALEYATDLFEPATARRMLESTAQLAAAVVANPTERLTHLDLLPPAEKHRMLVEWNATARPAPAARTVVELIVAAARRNPEACAVADAKHTLTYGDLLHRADRLASDLRSAGTRPGDLVGLYADRHVATIVGLLGILRAGAAYVPLDPEYPEARTAYVVADAGIRTVVLLPESREKFPVATLQLLDIPGANGPAATLDSLPAATDLAYLIYTSGSTGQAKGVAITHGNLLYSTAARFGYFQHQPTAFLLLSSFAFDSSVAGIFWTLCQGGKLVLPPPRSEQDLGGLAGLIRRHSISHTLLLPSLYQLLLEFSDAEALASLRTVMVAGEACHAAQIAAHFAHLPGVELVNEYGPTEGTVWSTAHRIEASDLAGVVPIGRPIANVKHYVLDAHLQPVPVGVAGELYIGGPGLSPGYWQRPELTAERFPELPAATLGLAGAKVGAAAGATNVERARLYRTGDLVRYRPTGQIDFLGRADQQVKIRGFRVELEEISRQLEALPAVREAVTTVDHSPAGPQLVVYYTLRTETTETALRSALSRVLPAYMVPAVWVALPELPRLPNGKVATAALPAPQPLNHRGPSPTALPTTPTEQALAAIWEKVLQRGAVGLDDNYFSSGGDSIRSIRIIALASKQGLHLAPHHIFTYQTVRELAAVLDEAASVLAAGSAEASTVVPLRVGGEGGPLFCIHAGGGHVFFYQPLAQHLPPGRPVYAIQPRTLAGEETLPGSIAEMAADYLAEMRKVQPTGPYHLLGTCFSNAVVLELAHQLTAAGETIGSLFFIDSGPTRLEAIQRVRFSPLYTAVRILRERNWKQLRRTIYRYWFYTRQALGIPLEDAQGKVLRQTVNGLFRLYSDYDWRPVEQRLTLIRSTQFAGDPGKQFHLDQLGRLAGGGLDVRVTPGTHGDLFAEPYVGGLATIIEACLQEATTTVR</sequence>
<dbReference type="SUPFAM" id="SSF53474">
    <property type="entry name" value="alpha/beta-Hydrolases"/>
    <property type="match status" value="1"/>
</dbReference>
<dbReference type="Pfam" id="PF00975">
    <property type="entry name" value="Thioesterase"/>
    <property type="match status" value="1"/>
</dbReference>
<dbReference type="RefSeq" id="WP_187466224.1">
    <property type="nucleotide sequence ID" value="NZ_JACSIT010000091.1"/>
</dbReference>
<gene>
    <name evidence="5" type="ORF">H9S92_08195</name>
</gene>
<dbReference type="CDD" id="cd19531">
    <property type="entry name" value="LCL_NRPS-like"/>
    <property type="match status" value="1"/>
</dbReference>
<dbReference type="InterPro" id="IPR001242">
    <property type="entry name" value="Condensation_dom"/>
</dbReference>
<dbReference type="InterPro" id="IPR006162">
    <property type="entry name" value="Ppantetheine_attach_site"/>
</dbReference>
<dbReference type="InterPro" id="IPR010071">
    <property type="entry name" value="AA_adenyl_dom"/>
</dbReference>
<dbReference type="Pfam" id="PF00668">
    <property type="entry name" value="Condensation"/>
    <property type="match status" value="1"/>
</dbReference>
<proteinExistence type="predicted"/>
<dbReference type="Gene3D" id="3.40.50.1820">
    <property type="entry name" value="alpha/beta hydrolase"/>
    <property type="match status" value="1"/>
</dbReference>
<dbReference type="Gene3D" id="3.40.50.980">
    <property type="match status" value="2"/>
</dbReference>
<dbReference type="GO" id="GO:0043041">
    <property type="term" value="P:amino acid activation for nonribosomal peptide biosynthetic process"/>
    <property type="evidence" value="ECO:0007669"/>
    <property type="project" value="TreeGrafter"/>
</dbReference>
<dbReference type="GO" id="GO:0005829">
    <property type="term" value="C:cytosol"/>
    <property type="evidence" value="ECO:0007669"/>
    <property type="project" value="TreeGrafter"/>
</dbReference>
<keyword evidence="3" id="KW-0597">Phosphoprotein</keyword>
<comment type="caution">
    <text evidence="5">The sequence shown here is derived from an EMBL/GenBank/DDBJ whole genome shotgun (WGS) entry which is preliminary data.</text>
</comment>
<dbReference type="EMBL" id="JACSIT010000091">
    <property type="protein sequence ID" value="MBC6994138.1"/>
    <property type="molecule type" value="Genomic_DNA"/>
</dbReference>
<evidence type="ECO:0000259" key="4">
    <source>
        <dbReference type="PROSITE" id="PS50075"/>
    </source>
</evidence>
<protein>
    <submittedName>
        <fullName evidence="5">Amino acid adenylation domain-containing protein</fullName>
    </submittedName>
</protein>
<dbReference type="Pfam" id="PF00550">
    <property type="entry name" value="PP-binding"/>
    <property type="match status" value="1"/>
</dbReference>
<dbReference type="PROSITE" id="PS50075">
    <property type="entry name" value="CARRIER"/>
    <property type="match status" value="1"/>
</dbReference>
<dbReference type="GO" id="GO:0031177">
    <property type="term" value="F:phosphopantetheine binding"/>
    <property type="evidence" value="ECO:0007669"/>
    <property type="project" value="TreeGrafter"/>
</dbReference>
<dbReference type="InterPro" id="IPR036736">
    <property type="entry name" value="ACP-like_sf"/>
</dbReference>
<dbReference type="Proteomes" id="UP000650081">
    <property type="component" value="Unassembled WGS sequence"/>
</dbReference>
<dbReference type="GO" id="GO:0009366">
    <property type="term" value="C:enterobactin synthetase complex"/>
    <property type="evidence" value="ECO:0007669"/>
    <property type="project" value="TreeGrafter"/>
</dbReference>
<dbReference type="PROSITE" id="PS00012">
    <property type="entry name" value="PHOSPHOPANTETHEINE"/>
    <property type="match status" value="1"/>
</dbReference>
<dbReference type="SUPFAM" id="SSF52777">
    <property type="entry name" value="CoA-dependent acyltransferases"/>
    <property type="match status" value="2"/>
</dbReference>
<organism evidence="5 6">
    <name type="scientific">Neolewinella lacunae</name>
    <dbReference type="NCBI Taxonomy" id="1517758"/>
    <lineage>
        <taxon>Bacteria</taxon>
        <taxon>Pseudomonadati</taxon>
        <taxon>Bacteroidota</taxon>
        <taxon>Saprospiria</taxon>
        <taxon>Saprospirales</taxon>
        <taxon>Lewinellaceae</taxon>
        <taxon>Neolewinella</taxon>
    </lineage>
</organism>
<reference evidence="5" key="1">
    <citation type="submission" date="2020-08" db="EMBL/GenBank/DDBJ databases">
        <title>Lewinella bacteria from marine environments.</title>
        <authorList>
            <person name="Zhong Y."/>
        </authorList>
    </citation>
    <scope>NUCLEOTIDE SEQUENCE</scope>
    <source>
        <strain evidence="5">KCTC 42187</strain>
    </source>
</reference>
<feature type="domain" description="Carrier" evidence="4">
    <location>
        <begin position="1009"/>
        <end position="1083"/>
    </location>
</feature>
<dbReference type="SUPFAM" id="SSF56801">
    <property type="entry name" value="Acetyl-CoA synthetase-like"/>
    <property type="match status" value="1"/>
</dbReference>
<dbReference type="PROSITE" id="PS00455">
    <property type="entry name" value="AMP_BINDING"/>
    <property type="match status" value="1"/>
</dbReference>
<keyword evidence="6" id="KW-1185">Reference proteome</keyword>
<dbReference type="Gene3D" id="3.30.559.30">
    <property type="entry name" value="Nonribosomal peptide synthetase, condensation domain"/>
    <property type="match status" value="1"/>
</dbReference>
<evidence type="ECO:0000313" key="5">
    <source>
        <dbReference type="EMBL" id="MBC6994138.1"/>
    </source>
</evidence>
<evidence type="ECO:0000256" key="2">
    <source>
        <dbReference type="ARBA" id="ARBA00022450"/>
    </source>
</evidence>
<dbReference type="InterPro" id="IPR001031">
    <property type="entry name" value="Thioesterase"/>
</dbReference>
<comment type="cofactor">
    <cofactor evidence="1">
        <name>pantetheine 4'-phosphate</name>
        <dbReference type="ChEBI" id="CHEBI:47942"/>
    </cofactor>
</comment>
<dbReference type="InterPro" id="IPR045851">
    <property type="entry name" value="AMP-bd_C_sf"/>
</dbReference>
<dbReference type="GO" id="GO:0047527">
    <property type="term" value="F:2,3-dihydroxybenzoate-serine ligase activity"/>
    <property type="evidence" value="ECO:0007669"/>
    <property type="project" value="TreeGrafter"/>
</dbReference>
<dbReference type="Gene3D" id="2.30.38.10">
    <property type="entry name" value="Luciferase, Domain 3"/>
    <property type="match status" value="1"/>
</dbReference>
<dbReference type="NCBIfam" id="TIGR01733">
    <property type="entry name" value="AA-adenyl-dom"/>
    <property type="match status" value="1"/>
</dbReference>
<dbReference type="InterPro" id="IPR020845">
    <property type="entry name" value="AMP-binding_CS"/>
</dbReference>
<dbReference type="GO" id="GO:0009239">
    <property type="term" value="P:enterobactin biosynthetic process"/>
    <property type="evidence" value="ECO:0007669"/>
    <property type="project" value="TreeGrafter"/>
</dbReference>
<dbReference type="Gene3D" id="3.30.559.10">
    <property type="entry name" value="Chloramphenicol acetyltransferase-like domain"/>
    <property type="match status" value="1"/>
</dbReference>
<accession>A0A923T8N0</accession>
<dbReference type="FunFam" id="3.40.50.12780:FF:000012">
    <property type="entry name" value="Non-ribosomal peptide synthetase"/>
    <property type="match status" value="1"/>
</dbReference>
<keyword evidence="2" id="KW-0596">Phosphopantetheine</keyword>